<dbReference type="VEuPathDB" id="VectorBase:RSAN_033218"/>
<feature type="region of interest" description="Disordered" evidence="1">
    <location>
        <begin position="376"/>
        <end position="437"/>
    </location>
</feature>
<feature type="region of interest" description="Disordered" evidence="1">
    <location>
        <begin position="552"/>
        <end position="629"/>
    </location>
</feature>
<keyword evidence="3" id="KW-1185">Reference proteome</keyword>
<dbReference type="Proteomes" id="UP000821837">
    <property type="component" value="Chromosome 1"/>
</dbReference>
<feature type="compositionally biased region" description="Polar residues" evidence="1">
    <location>
        <begin position="178"/>
        <end position="195"/>
    </location>
</feature>
<name>A0A9D4QGX2_RHISA</name>
<organism evidence="2 3">
    <name type="scientific">Rhipicephalus sanguineus</name>
    <name type="common">Brown dog tick</name>
    <name type="synonym">Ixodes sanguineus</name>
    <dbReference type="NCBI Taxonomy" id="34632"/>
    <lineage>
        <taxon>Eukaryota</taxon>
        <taxon>Metazoa</taxon>
        <taxon>Ecdysozoa</taxon>
        <taxon>Arthropoda</taxon>
        <taxon>Chelicerata</taxon>
        <taxon>Arachnida</taxon>
        <taxon>Acari</taxon>
        <taxon>Parasitiformes</taxon>
        <taxon>Ixodida</taxon>
        <taxon>Ixodoidea</taxon>
        <taxon>Ixodidae</taxon>
        <taxon>Rhipicephalinae</taxon>
        <taxon>Rhipicephalus</taxon>
        <taxon>Rhipicephalus</taxon>
    </lineage>
</organism>
<feature type="region of interest" description="Disordered" evidence="1">
    <location>
        <begin position="299"/>
        <end position="319"/>
    </location>
</feature>
<dbReference type="EMBL" id="JABSTV010001245">
    <property type="protein sequence ID" value="KAH7982598.1"/>
    <property type="molecule type" value="Genomic_DNA"/>
</dbReference>
<feature type="compositionally biased region" description="Low complexity" evidence="1">
    <location>
        <begin position="104"/>
        <end position="116"/>
    </location>
</feature>
<accession>A0A9D4QGX2</accession>
<feature type="compositionally biased region" description="Polar residues" evidence="1">
    <location>
        <begin position="490"/>
        <end position="500"/>
    </location>
</feature>
<reference evidence="2" key="1">
    <citation type="journal article" date="2020" name="Cell">
        <title>Large-Scale Comparative Analyses of Tick Genomes Elucidate Their Genetic Diversity and Vector Capacities.</title>
        <authorList>
            <consortium name="Tick Genome and Microbiome Consortium (TIGMIC)"/>
            <person name="Jia N."/>
            <person name="Wang J."/>
            <person name="Shi W."/>
            <person name="Du L."/>
            <person name="Sun Y."/>
            <person name="Zhan W."/>
            <person name="Jiang J.F."/>
            <person name="Wang Q."/>
            <person name="Zhang B."/>
            <person name="Ji P."/>
            <person name="Bell-Sakyi L."/>
            <person name="Cui X.M."/>
            <person name="Yuan T.T."/>
            <person name="Jiang B.G."/>
            <person name="Yang W.F."/>
            <person name="Lam T.T."/>
            <person name="Chang Q.C."/>
            <person name="Ding S.J."/>
            <person name="Wang X.J."/>
            <person name="Zhu J.G."/>
            <person name="Ruan X.D."/>
            <person name="Zhao L."/>
            <person name="Wei J.T."/>
            <person name="Ye R.Z."/>
            <person name="Que T.C."/>
            <person name="Du C.H."/>
            <person name="Zhou Y.H."/>
            <person name="Cheng J.X."/>
            <person name="Dai P.F."/>
            <person name="Guo W.B."/>
            <person name="Han X.H."/>
            <person name="Huang E.J."/>
            <person name="Li L.F."/>
            <person name="Wei W."/>
            <person name="Gao Y.C."/>
            <person name="Liu J.Z."/>
            <person name="Shao H.Z."/>
            <person name="Wang X."/>
            <person name="Wang C.C."/>
            <person name="Yang T.C."/>
            <person name="Huo Q.B."/>
            <person name="Li W."/>
            <person name="Chen H.Y."/>
            <person name="Chen S.E."/>
            <person name="Zhou L.G."/>
            <person name="Ni X.B."/>
            <person name="Tian J.H."/>
            <person name="Sheng Y."/>
            <person name="Liu T."/>
            <person name="Pan Y.S."/>
            <person name="Xia L.Y."/>
            <person name="Li J."/>
            <person name="Zhao F."/>
            <person name="Cao W.C."/>
        </authorList>
    </citation>
    <scope>NUCLEOTIDE SEQUENCE</scope>
    <source>
        <strain evidence="2">Rsan-2018</strain>
    </source>
</reference>
<feature type="compositionally biased region" description="Basic and acidic residues" evidence="1">
    <location>
        <begin position="394"/>
        <end position="403"/>
    </location>
</feature>
<protein>
    <submittedName>
        <fullName evidence="2">Uncharacterized protein</fullName>
    </submittedName>
</protein>
<feature type="compositionally biased region" description="Low complexity" evidence="1">
    <location>
        <begin position="584"/>
        <end position="599"/>
    </location>
</feature>
<evidence type="ECO:0000256" key="1">
    <source>
        <dbReference type="SAM" id="MobiDB-lite"/>
    </source>
</evidence>
<feature type="region of interest" description="Disordered" evidence="1">
    <location>
        <begin position="87"/>
        <end position="199"/>
    </location>
</feature>
<sequence length="690" mass="75297">MSDWSDSSSDSDVLPDFSFLESWDEEAEKKAGTGRTKQKRCPMGMWYYNLSERQRRAEDERIARELAHVEADFREVQKFEITYAPIEYRTRGSSLSPRTPPPRVSSRPSPQPSTSRAGLPESFCGAHLPRRVTFRLTDGSSSDDEGAGATRRSSHRIVSSSDDDNGASAPRTLEGSVADSSTLNKDPGESSSGVVQLSKDRETSGALLYSILDEEAGGESDAGRASSSLTKADVVQRRRKRIEERQNLVEEMSSGSRSSSDKSTLKRSILQTFVITPKSRRISGRISYVPRTLYAEAVRATPSPKSSSEESPASLEQREPRPLFYLSSAASSFTDEPARSTSTPVGMLYSTPLRVISLPDTSAAHAPHYPRGLFVTKAASADRTQRAGRRRRRQVLDRGETHVLAKLPEPEALTQPSTEDSTGHQEAPTTPEQAHPEANTAEHLPDDTTMVVPPPTAGQQLPLALAHEELPQTPAEEPSDSPPALRRSQRAQALTQPSTEDSTDHQEAPTTPEQAHPEANTAEHLPDDTTMVVPPPTAGQQLPLALAHEELPQTPAEEPSDSPPALRRSQRARFAAAGSISRGAQPPKKSPSAALSPVPHAVTSDTRPPQASRRHDERSTSQTSVGSANSFSQDQFKLTVMLALQPFRLESLLFFQKSDQLSVRSGAILFGERVGRDLFGILEELRCPFV</sequence>
<comment type="caution">
    <text evidence="2">The sequence shown here is derived from an EMBL/GenBank/DDBJ whole genome shotgun (WGS) entry which is preliminary data.</text>
</comment>
<feature type="region of interest" description="Disordered" evidence="1">
    <location>
        <begin position="216"/>
        <end position="237"/>
    </location>
</feature>
<proteinExistence type="predicted"/>
<gene>
    <name evidence="2" type="ORF">HPB52_006049</name>
</gene>
<dbReference type="AlphaFoldDB" id="A0A9D4QGX2"/>
<evidence type="ECO:0000313" key="2">
    <source>
        <dbReference type="EMBL" id="KAH7982598.1"/>
    </source>
</evidence>
<reference evidence="2" key="2">
    <citation type="submission" date="2021-09" db="EMBL/GenBank/DDBJ databases">
        <authorList>
            <person name="Jia N."/>
            <person name="Wang J."/>
            <person name="Shi W."/>
            <person name="Du L."/>
            <person name="Sun Y."/>
            <person name="Zhan W."/>
            <person name="Jiang J."/>
            <person name="Wang Q."/>
            <person name="Zhang B."/>
            <person name="Ji P."/>
            <person name="Sakyi L.B."/>
            <person name="Cui X."/>
            <person name="Yuan T."/>
            <person name="Jiang B."/>
            <person name="Yang W."/>
            <person name="Lam T.T.-Y."/>
            <person name="Chang Q."/>
            <person name="Ding S."/>
            <person name="Wang X."/>
            <person name="Zhu J."/>
            <person name="Ruan X."/>
            <person name="Zhao L."/>
            <person name="Wei J."/>
            <person name="Que T."/>
            <person name="Du C."/>
            <person name="Cheng J."/>
            <person name="Dai P."/>
            <person name="Han X."/>
            <person name="Huang E."/>
            <person name="Gao Y."/>
            <person name="Liu J."/>
            <person name="Shao H."/>
            <person name="Ye R."/>
            <person name="Li L."/>
            <person name="Wei W."/>
            <person name="Wang X."/>
            <person name="Wang C."/>
            <person name="Huo Q."/>
            <person name="Li W."/>
            <person name="Guo W."/>
            <person name="Chen H."/>
            <person name="Chen S."/>
            <person name="Zhou L."/>
            <person name="Zhou L."/>
            <person name="Ni X."/>
            <person name="Tian J."/>
            <person name="Zhou Y."/>
            <person name="Sheng Y."/>
            <person name="Liu T."/>
            <person name="Pan Y."/>
            <person name="Xia L."/>
            <person name="Li J."/>
            <person name="Zhao F."/>
            <person name="Cao W."/>
        </authorList>
    </citation>
    <scope>NUCLEOTIDE SEQUENCE</scope>
    <source>
        <strain evidence="2">Rsan-2018</strain>
        <tissue evidence="2">Larvae</tissue>
    </source>
</reference>
<feature type="compositionally biased region" description="Low complexity" evidence="1">
    <location>
        <begin position="302"/>
        <end position="315"/>
    </location>
</feature>
<evidence type="ECO:0000313" key="3">
    <source>
        <dbReference type="Proteomes" id="UP000821837"/>
    </source>
</evidence>
<feature type="region of interest" description="Disordered" evidence="1">
    <location>
        <begin position="471"/>
        <end position="538"/>
    </location>
</feature>
<feature type="compositionally biased region" description="Polar residues" evidence="1">
    <location>
        <begin position="620"/>
        <end position="629"/>
    </location>
</feature>